<accession>A0AA40BPV8</accession>
<evidence type="ECO:0000313" key="3">
    <source>
        <dbReference type="Proteomes" id="UP001172155"/>
    </source>
</evidence>
<dbReference type="AlphaFoldDB" id="A0AA40BPV8"/>
<organism evidence="2 3">
    <name type="scientific">Schizothecium vesticola</name>
    <dbReference type="NCBI Taxonomy" id="314040"/>
    <lineage>
        <taxon>Eukaryota</taxon>
        <taxon>Fungi</taxon>
        <taxon>Dikarya</taxon>
        <taxon>Ascomycota</taxon>
        <taxon>Pezizomycotina</taxon>
        <taxon>Sordariomycetes</taxon>
        <taxon>Sordariomycetidae</taxon>
        <taxon>Sordariales</taxon>
        <taxon>Schizotheciaceae</taxon>
        <taxon>Schizothecium</taxon>
    </lineage>
</organism>
<feature type="compositionally biased region" description="Polar residues" evidence="1">
    <location>
        <begin position="9"/>
        <end position="26"/>
    </location>
</feature>
<sequence length="237" mass="25969">MERGDNSDTHLTTGNTQTIGTASPLVPTSSLGTANLLGASTEYLGDPSIPENMSADIPADQNTSLYVCGLGPDTKFSDILSAIRGVGKIYALHVNPPSDFHPGSAAKICFFTRAAAEKFYNITRGGFLVKGWLAAVVWNRIRVPEQTIHKDASRVVIIRGPKYVVNIKVISKVIDENIRYYDMEKASVKTHDFIEGFAEMELHFACFRAQAHSAVIVLNRELRGAGFRISYGTDRCE</sequence>
<dbReference type="InterPro" id="IPR035979">
    <property type="entry name" value="RBD_domain_sf"/>
</dbReference>
<dbReference type="Proteomes" id="UP001172155">
    <property type="component" value="Unassembled WGS sequence"/>
</dbReference>
<feature type="region of interest" description="Disordered" evidence="1">
    <location>
        <begin position="1"/>
        <end position="26"/>
    </location>
</feature>
<dbReference type="GO" id="GO:0003676">
    <property type="term" value="F:nucleic acid binding"/>
    <property type="evidence" value="ECO:0007669"/>
    <property type="project" value="InterPro"/>
</dbReference>
<dbReference type="SUPFAM" id="SSF54928">
    <property type="entry name" value="RNA-binding domain, RBD"/>
    <property type="match status" value="1"/>
</dbReference>
<comment type="caution">
    <text evidence="2">The sequence shown here is derived from an EMBL/GenBank/DDBJ whole genome shotgun (WGS) entry which is preliminary data.</text>
</comment>
<name>A0AA40BPV8_9PEZI</name>
<reference evidence="2" key="1">
    <citation type="submission" date="2023-06" db="EMBL/GenBank/DDBJ databases">
        <title>Genome-scale phylogeny and comparative genomics of the fungal order Sordariales.</title>
        <authorList>
            <consortium name="Lawrence Berkeley National Laboratory"/>
            <person name="Hensen N."/>
            <person name="Bonometti L."/>
            <person name="Westerberg I."/>
            <person name="Brannstrom I.O."/>
            <person name="Guillou S."/>
            <person name="Cros-Aarteil S."/>
            <person name="Calhoun S."/>
            <person name="Haridas S."/>
            <person name="Kuo A."/>
            <person name="Mondo S."/>
            <person name="Pangilinan J."/>
            <person name="Riley R."/>
            <person name="LaButti K."/>
            <person name="Andreopoulos B."/>
            <person name="Lipzen A."/>
            <person name="Chen C."/>
            <person name="Yanf M."/>
            <person name="Daum C."/>
            <person name="Ng V."/>
            <person name="Clum A."/>
            <person name="Steindorff A."/>
            <person name="Ohm R."/>
            <person name="Martin F."/>
            <person name="Silar P."/>
            <person name="Natvig D."/>
            <person name="Lalanne C."/>
            <person name="Gautier V."/>
            <person name="Ament-velasquez S.L."/>
            <person name="Kruys A."/>
            <person name="Hutchinson M.I."/>
            <person name="Powell A.J."/>
            <person name="Barry K."/>
            <person name="Miller A.N."/>
            <person name="Grigoriev I.V."/>
            <person name="Debuchy R."/>
            <person name="Gladieux P."/>
            <person name="Thoren M.H."/>
            <person name="Johannesson H."/>
        </authorList>
    </citation>
    <scope>NUCLEOTIDE SEQUENCE</scope>
    <source>
        <strain evidence="2">SMH3187-1</strain>
    </source>
</reference>
<protein>
    <recommendedName>
        <fullName evidence="4">RRM domain-containing protein</fullName>
    </recommendedName>
</protein>
<keyword evidence="3" id="KW-1185">Reference proteome</keyword>
<gene>
    <name evidence="2" type="ORF">B0T18DRAFT_333454</name>
</gene>
<dbReference type="EMBL" id="JAUKUD010000007">
    <property type="protein sequence ID" value="KAK0738114.1"/>
    <property type="molecule type" value="Genomic_DNA"/>
</dbReference>
<evidence type="ECO:0008006" key="4">
    <source>
        <dbReference type="Google" id="ProtNLM"/>
    </source>
</evidence>
<evidence type="ECO:0000313" key="2">
    <source>
        <dbReference type="EMBL" id="KAK0738114.1"/>
    </source>
</evidence>
<proteinExistence type="predicted"/>
<evidence type="ECO:0000256" key="1">
    <source>
        <dbReference type="SAM" id="MobiDB-lite"/>
    </source>
</evidence>